<protein>
    <recommendedName>
        <fullName evidence="4">Dicarboxylate transport domain-containing protein</fullName>
    </recommendedName>
</protein>
<keyword evidence="3" id="KW-1185">Reference proteome</keyword>
<dbReference type="RefSeq" id="WP_144893132.1">
    <property type="nucleotide sequence ID" value="NZ_CP042218.1"/>
</dbReference>
<accession>A0A518N692</accession>
<proteinExistence type="predicted"/>
<feature type="chain" id="PRO_5022243858" description="Dicarboxylate transport domain-containing protein" evidence="1">
    <location>
        <begin position="20"/>
        <end position="671"/>
    </location>
</feature>
<evidence type="ECO:0000313" key="2">
    <source>
        <dbReference type="EMBL" id="QDW67441.1"/>
    </source>
</evidence>
<feature type="signal peptide" evidence="1">
    <location>
        <begin position="1"/>
        <end position="19"/>
    </location>
</feature>
<dbReference type="AlphaFoldDB" id="A0A518N692"/>
<gene>
    <name evidence="2" type="ORF">FPZ22_11570</name>
</gene>
<keyword evidence="1" id="KW-0732">Signal</keyword>
<evidence type="ECO:0008006" key="4">
    <source>
        <dbReference type="Google" id="ProtNLM"/>
    </source>
</evidence>
<evidence type="ECO:0000256" key="1">
    <source>
        <dbReference type="SAM" id="SignalP"/>
    </source>
</evidence>
<dbReference type="KEGG" id="lug:FPZ22_11570"/>
<dbReference type="Proteomes" id="UP000316584">
    <property type="component" value="Chromosome"/>
</dbReference>
<dbReference type="OrthoDB" id="6191549at2"/>
<evidence type="ECO:0000313" key="3">
    <source>
        <dbReference type="Proteomes" id="UP000316584"/>
    </source>
</evidence>
<organism evidence="2 3">
    <name type="scientific">Luteimonas granuli</name>
    <dbReference type="NCBI Taxonomy" id="1176533"/>
    <lineage>
        <taxon>Bacteria</taxon>
        <taxon>Pseudomonadati</taxon>
        <taxon>Pseudomonadota</taxon>
        <taxon>Gammaproteobacteria</taxon>
        <taxon>Lysobacterales</taxon>
        <taxon>Lysobacteraceae</taxon>
        <taxon>Luteimonas</taxon>
    </lineage>
</organism>
<dbReference type="EMBL" id="CP042218">
    <property type="protein sequence ID" value="QDW67441.1"/>
    <property type="molecule type" value="Genomic_DNA"/>
</dbReference>
<reference evidence="2 3" key="1">
    <citation type="submission" date="2019-07" db="EMBL/GenBank/DDBJ databases">
        <title>Full genome sequence of Luteimonas sp. Gr-4.</title>
        <authorList>
            <person name="Im W.-T."/>
        </authorList>
    </citation>
    <scope>NUCLEOTIDE SEQUENCE [LARGE SCALE GENOMIC DNA]</scope>
    <source>
        <strain evidence="2 3">Gr-4</strain>
    </source>
</reference>
<name>A0A518N692_9GAMM</name>
<sequence>MPARILTLLVLLALWPANAAGARTLVARVASVSTPVAILQDVELRLAWPDGAAEGDLRIRAARAHAPDLGYRFEDLSWRCPLRRDGDGGWVCEGELRQGRGAPLRLALALPRDGVQAALSGPDGARLGLRYAAAAPDLLAIDLARVPVVWAQALAAQAWSEVRLGEGRVDGRMRVHLPDADPVRVEGGLVLAGGAFDSADGRFAGAGLGAALELDWLASPGAPRLALGGELRGGELLLGDGYFVLPAHPLPLELRAQGEDGAWVLSAFSIRDPGVLDARGNAVLEDGGLRGLSLSLRSEDVAPLPERYLSGWLGLAGLGGLSLSGAFELELEVEDGALAAFDLRPRALDVVAPDDRFRFEGLDGRVRLVAEGVADSELRGRGGAIGAIGFGAARFPWRSSGGELHLREEVTIPMLDGRLDVSGLRLRPRGEAGPLLVEGAIAVDGLDMARLATALGLPAFPGTLSGAIPGLRYIGDRLDFDGGLSVHAFDGEVRVSSLAMERPFGVAPTLLADIALDGLDLQALTGVFDVGSISGRLHGRIDGLRLVDWEPVAFDAELHTERRRGVRQRISQRAVQDISSVGDASFTASLQGRLLALFDDFGYRRIGISCRLANGVCTMAGLQPRGGGFVIVEGAGLPRLDIVGYNRRVDWETLVERVLAAGSGDVSPVFD</sequence>